<evidence type="ECO:0000313" key="2">
    <source>
        <dbReference type="Proteomes" id="UP001163324"/>
    </source>
</evidence>
<dbReference type="EMBL" id="CM047943">
    <property type="protein sequence ID" value="KAI9900207.1"/>
    <property type="molecule type" value="Genomic_DNA"/>
</dbReference>
<organism evidence="1 2">
    <name type="scientific">Trichothecium roseum</name>
    <dbReference type="NCBI Taxonomy" id="47278"/>
    <lineage>
        <taxon>Eukaryota</taxon>
        <taxon>Fungi</taxon>
        <taxon>Dikarya</taxon>
        <taxon>Ascomycota</taxon>
        <taxon>Pezizomycotina</taxon>
        <taxon>Sordariomycetes</taxon>
        <taxon>Hypocreomycetidae</taxon>
        <taxon>Hypocreales</taxon>
        <taxon>Hypocreales incertae sedis</taxon>
        <taxon>Trichothecium</taxon>
    </lineage>
</organism>
<proteinExistence type="predicted"/>
<sequence length="1150" mass="127073">MDTKMEQMHGVDVSWMTQAGPKDKIARRSPPPIEDIVDNTPSITQQRPFSTTGAPNSDGHNYTTNGNDANGQQRRRGRSGSLDKMNGVSQRRNSWFTNIAGKFGGSSSSNTNGANHTIDEHPGQKTASLSTSPSNNSSVPRAGINRSAAVLSPATKTDGSSPYTPAPPKSVQAGFLGVFRRLSSGTTHTTSSGKINSGLVERKVLNVDHSRERCPIEELNGNNLRRVSFCVDVEIAPTPRYAGDRGDLALNKGPGEKKKMTEVGEGAALKNPKLLEEQKEAEGDSQPPPIADETKVEIEGEDLAVPIDDEPEAEEPKEPSKKKEKKKKSEEERKARKEKKRKLAEANGQIPIEIRYDSDSSDQGSSGSPKSQASPTIDPVRIYRRCCQLRETPILKRITEQLSDPSNFSESTGMVNVLDLSGYGLQMGDVITLGDYFAVVPIREVLLADIELSDEGLRLLLAGLLAAKRPDVRRKKPKHEIEEQGGVIERLVLKGNKFGLNGWKHLSLFLYLCRSLKFLDLSIIPFPRQVIPRSGTLPNGQQMPRGVADIFAKSIGDRLGGSTLEVLNISATEPTMEQLGLIMEGVIKCGVRRLGLALNQLDHQGIEHVTKYIKSGKCEGLDLSGNELNWHMETLAFSILESDSLWALSLANCELQPQSLCRIMPALSKLANFRFIDLSHNHALFESEPSAVGFLRRYLPRIEPLKRIHFRDTNMTDEQAIALVEVLPEMKALAHIDLSGNTRLQSLADAKTETEQEEACALYASLMAATRVSKSIICVDIEVPSDKAGEIVKAMAKQVVAYCLRNLEHLPDPNLAAAVRGDDASDSSDKLDQDEKPPAYPDVLAHLVGHDVLDNLSEPDDDEPAPDEDYVIGGTGVVKALTCCLKNRGDESRRENGELVHEVEGERVASKLAKESKAKDMSKHLLAGARKIRRRLEPALTKARDSPELETHLRKLTFLDETLKGIIKRFEDEFPDTREDYSRIRDARDSGLELSISPPAGDEFGQPPSDDDYDESKIHPPRPLSRSSSRAMILQEEEGRVLRAGHRFRSGFIQQEYYDMLNTIDDIGKDPQHIQLLYGMAEDLGGEVMDKVKEKGVVQTFKENQDLVIEHMKAKDPEFWDRFVESQHKAVGNIRSSKHPEDESVISSSL</sequence>
<evidence type="ECO:0000313" key="1">
    <source>
        <dbReference type="EMBL" id="KAI9900207.1"/>
    </source>
</evidence>
<reference evidence="1" key="1">
    <citation type="submission" date="2022-10" db="EMBL/GenBank/DDBJ databases">
        <title>Complete Genome of Trichothecium roseum strain YXFP-22015, a Plant Pathogen Isolated from Citrus.</title>
        <authorList>
            <person name="Wang Y."/>
            <person name="Zhu L."/>
        </authorList>
    </citation>
    <scope>NUCLEOTIDE SEQUENCE</scope>
    <source>
        <strain evidence="1">YXFP-22015</strain>
    </source>
</reference>
<dbReference type="Proteomes" id="UP001163324">
    <property type="component" value="Chromosome 4"/>
</dbReference>
<comment type="caution">
    <text evidence="1">The sequence shown here is derived from an EMBL/GenBank/DDBJ whole genome shotgun (WGS) entry which is preliminary data.</text>
</comment>
<name>A0ACC0V1W6_9HYPO</name>
<keyword evidence="2" id="KW-1185">Reference proteome</keyword>
<accession>A0ACC0V1W6</accession>
<protein>
    <submittedName>
        <fullName evidence="1">Uncharacterized protein</fullName>
    </submittedName>
</protein>
<gene>
    <name evidence="1" type="ORF">N3K66_004469</name>
</gene>